<keyword evidence="2" id="KW-1185">Reference proteome</keyword>
<reference evidence="1 2" key="1">
    <citation type="submission" date="2023-07" db="EMBL/GenBank/DDBJ databases">
        <title>Sequencing the genomes of 1000 actinobacteria strains.</title>
        <authorList>
            <person name="Klenk H.-P."/>
        </authorList>
    </citation>
    <scope>NUCLEOTIDE SEQUENCE [LARGE SCALE GENOMIC DNA]</scope>
    <source>
        <strain evidence="1 2">DSM 44388</strain>
    </source>
</reference>
<dbReference type="EMBL" id="JAUSQZ010000001">
    <property type="protein sequence ID" value="MDP9829416.1"/>
    <property type="molecule type" value="Genomic_DNA"/>
</dbReference>
<name>A0ABT9P9P1_9ACTN</name>
<gene>
    <name evidence="1" type="ORF">J2S57_005165</name>
</gene>
<protein>
    <submittedName>
        <fullName evidence="1">Uncharacterized protein</fullName>
    </submittedName>
</protein>
<sequence>MKWGTGGLEGIHRHAAAAAEKGNFVHVIKLAAKLGVADPDGWADEIAAVESAGWVLTHWSVVFEPEFNRYVAWPVFHRR</sequence>
<comment type="caution">
    <text evidence="1">The sequence shown here is derived from an EMBL/GenBank/DDBJ whole genome shotgun (WGS) entry which is preliminary data.</text>
</comment>
<organism evidence="1 2">
    <name type="scientific">Kineosporia succinea</name>
    <dbReference type="NCBI Taxonomy" id="84632"/>
    <lineage>
        <taxon>Bacteria</taxon>
        <taxon>Bacillati</taxon>
        <taxon>Actinomycetota</taxon>
        <taxon>Actinomycetes</taxon>
        <taxon>Kineosporiales</taxon>
        <taxon>Kineosporiaceae</taxon>
        <taxon>Kineosporia</taxon>
    </lineage>
</organism>
<evidence type="ECO:0000313" key="2">
    <source>
        <dbReference type="Proteomes" id="UP001235712"/>
    </source>
</evidence>
<evidence type="ECO:0000313" key="1">
    <source>
        <dbReference type="EMBL" id="MDP9829416.1"/>
    </source>
</evidence>
<dbReference type="Proteomes" id="UP001235712">
    <property type="component" value="Unassembled WGS sequence"/>
</dbReference>
<accession>A0ABT9P9P1</accession>
<proteinExistence type="predicted"/>
<dbReference type="RefSeq" id="WP_307247576.1">
    <property type="nucleotide sequence ID" value="NZ_JAUSQZ010000001.1"/>
</dbReference>